<dbReference type="PROSITE" id="PS51457">
    <property type="entry name" value="BEN"/>
    <property type="match status" value="1"/>
</dbReference>
<dbReference type="EMBL" id="JH818128">
    <property type="protein sequence ID" value="EKC30540.1"/>
    <property type="molecule type" value="Genomic_DNA"/>
</dbReference>
<dbReference type="SMART" id="SM01025">
    <property type="entry name" value="BEN"/>
    <property type="match status" value="1"/>
</dbReference>
<reference evidence="1" key="1">
    <citation type="journal article" date="2012" name="Nature">
        <title>The oyster genome reveals stress adaptation and complexity of shell formation.</title>
        <authorList>
            <person name="Zhang G."/>
            <person name="Fang X."/>
            <person name="Guo X."/>
            <person name="Li L."/>
            <person name="Luo R."/>
            <person name="Xu F."/>
            <person name="Yang P."/>
            <person name="Zhang L."/>
            <person name="Wang X."/>
            <person name="Qi H."/>
            <person name="Xiong Z."/>
            <person name="Que H."/>
            <person name="Xie Y."/>
            <person name="Holland P.W."/>
            <person name="Paps J."/>
            <person name="Zhu Y."/>
            <person name="Wu F."/>
            <person name="Chen Y."/>
            <person name="Wang J."/>
            <person name="Peng C."/>
            <person name="Meng J."/>
            <person name="Yang L."/>
            <person name="Liu J."/>
            <person name="Wen B."/>
            <person name="Zhang N."/>
            <person name="Huang Z."/>
            <person name="Zhu Q."/>
            <person name="Feng Y."/>
            <person name="Mount A."/>
            <person name="Hedgecock D."/>
            <person name="Xu Z."/>
            <person name="Liu Y."/>
            <person name="Domazet-Loso T."/>
            <person name="Du Y."/>
            <person name="Sun X."/>
            <person name="Zhang S."/>
            <person name="Liu B."/>
            <person name="Cheng P."/>
            <person name="Jiang X."/>
            <person name="Li J."/>
            <person name="Fan D."/>
            <person name="Wang W."/>
            <person name="Fu W."/>
            <person name="Wang T."/>
            <person name="Wang B."/>
            <person name="Zhang J."/>
            <person name="Peng Z."/>
            <person name="Li Y."/>
            <person name="Li N."/>
            <person name="Wang J."/>
            <person name="Chen M."/>
            <person name="He Y."/>
            <person name="Tan F."/>
            <person name="Song X."/>
            <person name="Zheng Q."/>
            <person name="Huang R."/>
            <person name="Yang H."/>
            <person name="Du X."/>
            <person name="Chen L."/>
            <person name="Yang M."/>
            <person name="Gaffney P.M."/>
            <person name="Wang S."/>
            <person name="Luo L."/>
            <person name="She Z."/>
            <person name="Ming Y."/>
            <person name="Huang W."/>
            <person name="Zhang S."/>
            <person name="Huang B."/>
            <person name="Zhang Y."/>
            <person name="Qu T."/>
            <person name="Ni P."/>
            <person name="Miao G."/>
            <person name="Wang J."/>
            <person name="Wang Q."/>
            <person name="Steinberg C.E."/>
            <person name="Wang H."/>
            <person name="Li N."/>
            <person name="Qian L."/>
            <person name="Zhang G."/>
            <person name="Li Y."/>
            <person name="Yang H."/>
            <person name="Liu X."/>
            <person name="Wang J."/>
            <person name="Yin Y."/>
            <person name="Wang J."/>
        </authorList>
    </citation>
    <scope>NUCLEOTIDE SEQUENCE [LARGE SCALE GENOMIC DNA]</scope>
    <source>
        <strain evidence="1">05x7-T-G4-1.051#20</strain>
    </source>
</reference>
<evidence type="ECO:0000313" key="1">
    <source>
        <dbReference type="EMBL" id="EKC30540.1"/>
    </source>
</evidence>
<proteinExistence type="predicted"/>
<dbReference type="InParanoid" id="K1QNY3"/>
<accession>K1QNY3</accession>
<dbReference type="AlphaFoldDB" id="K1QNY3"/>
<name>K1QNY3_MAGGI</name>
<organism evidence="1">
    <name type="scientific">Magallana gigas</name>
    <name type="common">Pacific oyster</name>
    <name type="synonym">Crassostrea gigas</name>
    <dbReference type="NCBI Taxonomy" id="29159"/>
    <lineage>
        <taxon>Eukaryota</taxon>
        <taxon>Metazoa</taxon>
        <taxon>Spiralia</taxon>
        <taxon>Lophotrochozoa</taxon>
        <taxon>Mollusca</taxon>
        <taxon>Bivalvia</taxon>
        <taxon>Autobranchia</taxon>
        <taxon>Pteriomorphia</taxon>
        <taxon>Ostreida</taxon>
        <taxon>Ostreoidea</taxon>
        <taxon>Ostreidae</taxon>
        <taxon>Magallana</taxon>
    </lineage>
</organism>
<protein>
    <submittedName>
        <fullName evidence="1">BEN domain-containing protein 4</fullName>
    </submittedName>
</protein>
<dbReference type="Pfam" id="PF10523">
    <property type="entry name" value="BEN"/>
    <property type="match status" value="1"/>
</dbReference>
<dbReference type="Gene3D" id="1.10.10.2590">
    <property type="entry name" value="BEN domain"/>
    <property type="match status" value="1"/>
</dbReference>
<sequence length="339" mass="38036">MDFHVIHFDYDSQITAVNSSKVQSKEDVLKPGERCTVPFETEDLLEDGRTKYRDVLYEGTVICLNLVKKKAVELARKAQKDLDSGMSLLSIINKLQDQGKKRDSAAKLAEAIENLNEEEPKAKKVKKSDTEDKVKGSKKILGITPREAAIASKVLQRMSFILSDAHDSTYEGDNGLGSSLYCTPERMSSFRTEIESSPLISKNMGLLIKDPLDPEKFKNVIVDKPKERELKLKAAVSKKPTHTMLNGLLELVFTRKELSTSSGLGLRRKTEKPSAGQGFNGQPLDPVKVSAIKEYLRYHCEQNNWTNMTTAEFNTTVTNKITNSRRLAARHPILKQQSH</sequence>
<dbReference type="HOGENOM" id="CLU_819516_0_0_1"/>
<dbReference type="GO" id="GO:0003677">
    <property type="term" value="F:DNA binding"/>
    <property type="evidence" value="ECO:0007669"/>
    <property type="project" value="InterPro"/>
</dbReference>
<dbReference type="InterPro" id="IPR018379">
    <property type="entry name" value="BEN_domain"/>
</dbReference>
<gene>
    <name evidence="1" type="ORF">CGI_10004782</name>
</gene>